<dbReference type="InterPro" id="IPR051199">
    <property type="entry name" value="LPS_LOS_Heptosyltrfase"/>
</dbReference>
<evidence type="ECO:0000256" key="2">
    <source>
        <dbReference type="ARBA" id="ARBA00022679"/>
    </source>
</evidence>
<protein>
    <recommendedName>
        <fullName evidence="6">Glycosyltransferase family 9 protein</fullName>
    </recommendedName>
</protein>
<dbReference type="EMBL" id="WFLM01000005">
    <property type="protein sequence ID" value="KAB8036814.1"/>
    <property type="molecule type" value="Genomic_DNA"/>
</dbReference>
<keyword evidence="1" id="KW-0328">Glycosyltransferase</keyword>
<proteinExistence type="predicted"/>
<name>A0A6N6VP59_9BACT</name>
<dbReference type="Gene3D" id="3.40.50.2000">
    <property type="entry name" value="Glycogen Phosphorylase B"/>
    <property type="match status" value="2"/>
</dbReference>
<dbReference type="RefSeq" id="WP_153421229.1">
    <property type="nucleotide sequence ID" value="NZ_WFLM01000005.1"/>
</dbReference>
<evidence type="ECO:0000313" key="5">
    <source>
        <dbReference type="Proteomes" id="UP000437748"/>
    </source>
</evidence>
<dbReference type="Pfam" id="PF01075">
    <property type="entry name" value="Glyco_transf_9"/>
    <property type="match status" value="1"/>
</dbReference>
<dbReference type="Proteomes" id="UP000437748">
    <property type="component" value="Unassembled WGS sequence"/>
</dbReference>
<dbReference type="GO" id="GO:0008713">
    <property type="term" value="F:ADP-heptose-lipopolysaccharide heptosyltransferase activity"/>
    <property type="evidence" value="ECO:0007669"/>
    <property type="project" value="TreeGrafter"/>
</dbReference>
<reference evidence="4 5" key="1">
    <citation type="submission" date="2019-10" db="EMBL/GenBank/DDBJ databases">
        <title>New species of Slilvanegrellaceae.</title>
        <authorList>
            <person name="Pitt A."/>
            <person name="Hahn M.W."/>
        </authorList>
    </citation>
    <scope>NUCLEOTIDE SEQUENCE [LARGE SCALE GENOMIC DNA]</scope>
    <source>
        <strain evidence="4 5">SP-Ram-0.45-NSY-1</strain>
    </source>
</reference>
<keyword evidence="3" id="KW-0812">Transmembrane</keyword>
<keyword evidence="3" id="KW-1133">Transmembrane helix</keyword>
<gene>
    <name evidence="4" type="ORF">GCL60_13295</name>
</gene>
<feature type="transmembrane region" description="Helical" evidence="3">
    <location>
        <begin position="6"/>
        <end position="27"/>
    </location>
</feature>
<evidence type="ECO:0008006" key="6">
    <source>
        <dbReference type="Google" id="ProtNLM"/>
    </source>
</evidence>
<comment type="caution">
    <text evidence="4">The sequence shown here is derived from an EMBL/GenBank/DDBJ whole genome shotgun (WGS) entry which is preliminary data.</text>
</comment>
<dbReference type="GO" id="GO:0005829">
    <property type="term" value="C:cytosol"/>
    <property type="evidence" value="ECO:0007669"/>
    <property type="project" value="TreeGrafter"/>
</dbReference>
<dbReference type="InterPro" id="IPR002201">
    <property type="entry name" value="Glyco_trans_9"/>
</dbReference>
<dbReference type="PANTHER" id="PTHR30160">
    <property type="entry name" value="TETRAACYLDISACCHARIDE 4'-KINASE-RELATED"/>
    <property type="match status" value="1"/>
</dbReference>
<keyword evidence="3" id="KW-0472">Membrane</keyword>
<dbReference type="AlphaFoldDB" id="A0A6N6VP59"/>
<evidence type="ECO:0000256" key="1">
    <source>
        <dbReference type="ARBA" id="ARBA00022676"/>
    </source>
</evidence>
<organism evidence="4 5">
    <name type="scientific">Silvanigrella paludirubra</name>
    <dbReference type="NCBI Taxonomy" id="2499159"/>
    <lineage>
        <taxon>Bacteria</taxon>
        <taxon>Pseudomonadati</taxon>
        <taxon>Bdellovibrionota</taxon>
        <taxon>Oligoflexia</taxon>
        <taxon>Silvanigrellales</taxon>
        <taxon>Silvanigrellaceae</taxon>
        <taxon>Silvanigrella</taxon>
    </lineage>
</organism>
<evidence type="ECO:0000313" key="4">
    <source>
        <dbReference type="EMBL" id="KAB8036814.1"/>
    </source>
</evidence>
<sequence length="345" mass="39498">MKSKNILIFAYTGIGDAVMLIPIILTLKRNFPDSCIFIVTDNKYGSGDVLSSHANCIYNDIPNIKFDFIINPKFGGISLIKLIGLYFKRIYFREKFITHFVFKSKFSNIIFRYILTFLRIKTYDFKFSIHQVINNLSLLTFFNFTENKLILNPAFANNHILKLSNEMKQKFNLPDRFVTIQVGAANNTLTPKRWPIQNWLFLITEISKNFKIILVGDKNEESNDFNKFEGVLNLIGKTNISDLMGILANSSVVIGSDSGITHLSSSLSKNTLVLWGPTAFAVSRQIGVNTQFVSLNLPCSPCTSGSFLKSEKEAYLTCQYNVKCMHELQPKYVYNEFLKIWNKYE</sequence>
<dbReference type="CDD" id="cd03789">
    <property type="entry name" value="GT9_LPS_heptosyltransferase"/>
    <property type="match status" value="1"/>
</dbReference>
<dbReference type="GO" id="GO:0009244">
    <property type="term" value="P:lipopolysaccharide core region biosynthetic process"/>
    <property type="evidence" value="ECO:0007669"/>
    <property type="project" value="TreeGrafter"/>
</dbReference>
<accession>A0A6N6VP59</accession>
<keyword evidence="5" id="KW-1185">Reference proteome</keyword>
<evidence type="ECO:0000256" key="3">
    <source>
        <dbReference type="SAM" id="Phobius"/>
    </source>
</evidence>
<keyword evidence="2" id="KW-0808">Transferase</keyword>
<dbReference type="OrthoDB" id="5289084at2"/>
<dbReference type="SUPFAM" id="SSF53756">
    <property type="entry name" value="UDP-Glycosyltransferase/glycogen phosphorylase"/>
    <property type="match status" value="1"/>
</dbReference>